<evidence type="ECO:0000313" key="14">
    <source>
        <dbReference type="EMBL" id="OEG69773.1"/>
    </source>
</evidence>
<dbReference type="Pfam" id="PF09334">
    <property type="entry name" value="tRNA-synt_1g"/>
    <property type="match status" value="1"/>
</dbReference>
<dbReference type="CDD" id="cd00814">
    <property type="entry name" value="MetRS_core"/>
    <property type="match status" value="1"/>
</dbReference>
<keyword evidence="8 10" id="KW-0648">Protein biosynthesis</keyword>
<comment type="caution">
    <text evidence="14">The sequence shown here is derived from an EMBL/GenBank/DDBJ whole genome shotgun (WGS) entry which is preliminary data.</text>
</comment>
<gene>
    <name evidence="14" type="ORF">ATZ36_01925</name>
</gene>
<dbReference type="SUPFAM" id="SSF47323">
    <property type="entry name" value="Anticodon-binding domain of a subclass of class I aminoacyl-tRNA synthetases"/>
    <property type="match status" value="1"/>
</dbReference>
<dbReference type="Gene3D" id="1.10.730.10">
    <property type="entry name" value="Isoleucyl-tRNA Synthetase, Domain 1"/>
    <property type="match status" value="1"/>
</dbReference>
<dbReference type="Pfam" id="PF08264">
    <property type="entry name" value="Anticodon_1"/>
    <property type="match status" value="1"/>
</dbReference>
<dbReference type="Proteomes" id="UP000095237">
    <property type="component" value="Unassembled WGS sequence"/>
</dbReference>
<dbReference type="InterPro" id="IPR013155">
    <property type="entry name" value="M/V/L/I-tRNA-synth_anticd-bd"/>
</dbReference>
<comment type="cofactor">
    <cofactor evidence="1">
        <name>Zn(2+)</name>
        <dbReference type="ChEBI" id="CHEBI:29105"/>
    </cofactor>
</comment>
<keyword evidence="6" id="KW-0862">Zinc</keyword>
<dbReference type="InterPro" id="IPR015413">
    <property type="entry name" value="Methionyl/Leucyl_tRNA_Synth"/>
</dbReference>
<dbReference type="EMBL" id="LNVX01000566">
    <property type="protein sequence ID" value="OEG69773.1"/>
    <property type="molecule type" value="Genomic_DNA"/>
</dbReference>
<feature type="domain" description="Methionyl/Leucyl tRNA synthetase" evidence="13">
    <location>
        <begin position="140"/>
        <end position="362"/>
    </location>
</feature>
<feature type="domain" description="tRNA synthetases class I catalytic" evidence="11">
    <location>
        <begin position="12"/>
        <end position="124"/>
    </location>
</feature>
<dbReference type="InterPro" id="IPR009080">
    <property type="entry name" value="tRNAsynth_Ia_anticodon-bd"/>
</dbReference>
<dbReference type="InterPro" id="IPR014729">
    <property type="entry name" value="Rossmann-like_a/b/a_fold"/>
</dbReference>
<keyword evidence="5 10" id="KW-0547">Nucleotide-binding</keyword>
<reference evidence="14 15" key="1">
    <citation type="submission" date="2015-11" db="EMBL/GenBank/DDBJ databases">
        <title>Evidence for parallel genomic evolution in an endosymbiosis of termite gut flagellates.</title>
        <authorList>
            <person name="Zheng H."/>
        </authorList>
    </citation>
    <scope>NUCLEOTIDE SEQUENCE [LARGE SCALE GENOMIC DNA]</scope>
    <source>
        <strain evidence="14 15">CET450</strain>
    </source>
</reference>
<evidence type="ECO:0000256" key="6">
    <source>
        <dbReference type="ARBA" id="ARBA00022833"/>
    </source>
</evidence>
<evidence type="ECO:0000256" key="1">
    <source>
        <dbReference type="ARBA" id="ARBA00001947"/>
    </source>
</evidence>
<dbReference type="SUPFAM" id="SSF52374">
    <property type="entry name" value="Nucleotidylyl transferase"/>
    <property type="match status" value="1"/>
</dbReference>
<evidence type="ECO:0000256" key="8">
    <source>
        <dbReference type="ARBA" id="ARBA00022917"/>
    </source>
</evidence>
<evidence type="ECO:0000259" key="11">
    <source>
        <dbReference type="Pfam" id="PF01406"/>
    </source>
</evidence>
<dbReference type="InterPro" id="IPR032678">
    <property type="entry name" value="tRNA-synt_1_cat_dom"/>
</dbReference>
<evidence type="ECO:0000256" key="4">
    <source>
        <dbReference type="ARBA" id="ARBA00022723"/>
    </source>
</evidence>
<evidence type="ECO:0000256" key="2">
    <source>
        <dbReference type="ARBA" id="ARBA00012838"/>
    </source>
</evidence>
<evidence type="ECO:0000256" key="9">
    <source>
        <dbReference type="ARBA" id="ARBA00023146"/>
    </source>
</evidence>
<dbReference type="GO" id="GO:0006431">
    <property type="term" value="P:methionyl-tRNA aminoacylation"/>
    <property type="evidence" value="ECO:0007669"/>
    <property type="project" value="InterPro"/>
</dbReference>
<dbReference type="PANTHER" id="PTHR43326">
    <property type="entry name" value="METHIONYL-TRNA SYNTHETASE"/>
    <property type="match status" value="1"/>
</dbReference>
<dbReference type="InterPro" id="IPR033911">
    <property type="entry name" value="MetRS_core"/>
</dbReference>
<name>A0A1E5IHX5_ENDTX</name>
<comment type="similarity">
    <text evidence="10">Belongs to the class-I aminoacyl-tRNA synthetase family.</text>
</comment>
<accession>A0A1E5IHX5</accession>
<evidence type="ECO:0000259" key="13">
    <source>
        <dbReference type="Pfam" id="PF09334"/>
    </source>
</evidence>
<dbReference type="EC" id="6.1.1.10" evidence="2"/>
<keyword evidence="9 10" id="KW-0030">Aminoacyl-tRNA synthetase</keyword>
<evidence type="ECO:0000256" key="10">
    <source>
        <dbReference type="RuleBase" id="RU363039"/>
    </source>
</evidence>
<proteinExistence type="inferred from homology"/>
<dbReference type="PANTHER" id="PTHR43326:SF1">
    <property type="entry name" value="METHIONINE--TRNA LIGASE, MITOCHONDRIAL"/>
    <property type="match status" value="1"/>
</dbReference>
<dbReference type="CDD" id="cd07957">
    <property type="entry name" value="Anticodon_Ia_Met"/>
    <property type="match status" value="1"/>
</dbReference>
<dbReference type="GO" id="GO:0005524">
    <property type="term" value="F:ATP binding"/>
    <property type="evidence" value="ECO:0007669"/>
    <property type="project" value="UniProtKB-KW"/>
</dbReference>
<dbReference type="InterPro" id="IPR041872">
    <property type="entry name" value="Anticodon_Met"/>
</dbReference>
<feature type="domain" description="Methionyl/Valyl/Leucyl/Isoleucyl-tRNA synthetase anticodon-binding" evidence="12">
    <location>
        <begin position="390"/>
        <end position="479"/>
    </location>
</feature>
<dbReference type="Gene3D" id="3.40.50.620">
    <property type="entry name" value="HUPs"/>
    <property type="match status" value="1"/>
</dbReference>
<evidence type="ECO:0000256" key="5">
    <source>
        <dbReference type="ARBA" id="ARBA00022741"/>
    </source>
</evidence>
<dbReference type="GO" id="GO:0004825">
    <property type="term" value="F:methionine-tRNA ligase activity"/>
    <property type="evidence" value="ECO:0007669"/>
    <property type="project" value="UniProtKB-EC"/>
</dbReference>
<sequence>MKFYITTPIYYVNDIPHIGHSYTTIASDIMARWKRLNGFDVFFLTGTDEHGTKIAAAAKEKGKTPRELCDEMSAKFKEAWKLLNISYTDFIRTTERRHFVSVEKILSILFDRGFIFKKKYEELYCIGCERFYAQKDLDENGCCPFHKTKPVLQSEENYFFRLSSFQNALIDRIMDANHKEHIEIQPEERRNEIIGKLKLGLEDVSFSRTAVEWGIPLPFDGGQTTYVWVDALINYITGVGYQENETKFQEYWPADMHLIAKDILWFHSVIWPAILMGAGLPLPKKVYSHGFFTLNGNKMSKSLGNVVSPRELVDKYGVDAARYLAATIIPFGPDCDISWQKLTLKYNTDLANNLGNLISRTLKMAEKYFNLYVPQTVPDLELARKVVTVLKEKFASDMDNMQFHKAAETLQSAITLVNRQIEIDAPWKLAKTDTDKLASCIYAYLQVADIIIMHLLPFMPTMAEKIWQITGSGCDIHLTAKKYFKDAVIPENGFSIPNAILQSPGILFPRIA</sequence>
<organism evidence="14 15">
    <name type="scientific">Endomicrobium trichonymphae</name>
    <dbReference type="NCBI Taxonomy" id="1408204"/>
    <lineage>
        <taxon>Bacteria</taxon>
        <taxon>Pseudomonadati</taxon>
        <taxon>Elusimicrobiota</taxon>
        <taxon>Endomicrobiia</taxon>
        <taxon>Endomicrobiales</taxon>
        <taxon>Endomicrobiaceae</taxon>
        <taxon>Candidatus Endomicrobiellum</taxon>
    </lineage>
</organism>
<dbReference type="GO" id="GO:0046872">
    <property type="term" value="F:metal ion binding"/>
    <property type="evidence" value="ECO:0007669"/>
    <property type="project" value="UniProtKB-KW"/>
</dbReference>
<evidence type="ECO:0000313" key="15">
    <source>
        <dbReference type="Proteomes" id="UP000095237"/>
    </source>
</evidence>
<evidence type="ECO:0000259" key="12">
    <source>
        <dbReference type="Pfam" id="PF08264"/>
    </source>
</evidence>
<protein>
    <recommendedName>
        <fullName evidence="2">methionine--tRNA ligase</fullName>
        <ecNumber evidence="2">6.1.1.10</ecNumber>
    </recommendedName>
</protein>
<dbReference type="Pfam" id="PF01406">
    <property type="entry name" value="tRNA-synt_1e"/>
    <property type="match status" value="1"/>
</dbReference>
<keyword evidence="7 10" id="KW-0067">ATP-binding</keyword>
<dbReference type="Gene3D" id="2.170.220.10">
    <property type="match status" value="1"/>
</dbReference>
<dbReference type="PRINTS" id="PR01041">
    <property type="entry name" value="TRNASYNTHMET"/>
</dbReference>
<keyword evidence="3 10" id="KW-0436">Ligase</keyword>
<dbReference type="InterPro" id="IPR023457">
    <property type="entry name" value="Met-tRNA_synth_2"/>
</dbReference>
<keyword evidence="4" id="KW-0479">Metal-binding</keyword>
<evidence type="ECO:0000256" key="7">
    <source>
        <dbReference type="ARBA" id="ARBA00022840"/>
    </source>
</evidence>
<evidence type="ECO:0000256" key="3">
    <source>
        <dbReference type="ARBA" id="ARBA00022598"/>
    </source>
</evidence>
<dbReference type="AlphaFoldDB" id="A0A1E5IHX5"/>
<keyword evidence="15" id="KW-1185">Reference proteome</keyword>